<accession>U7V3B5</accession>
<dbReference type="EMBL" id="AXZG01000042">
    <property type="protein sequence ID" value="ERT66055.1"/>
    <property type="molecule type" value="Genomic_DNA"/>
</dbReference>
<gene>
    <name evidence="1" type="ORF">HMPREF0742_01425</name>
</gene>
<dbReference type="Proteomes" id="UP000017174">
    <property type="component" value="Unassembled WGS sequence"/>
</dbReference>
<evidence type="ECO:0000313" key="1">
    <source>
        <dbReference type="EMBL" id="ERT66055.1"/>
    </source>
</evidence>
<comment type="caution">
    <text evidence="1">The sequence shown here is derived from an EMBL/GenBank/DDBJ whole genome shotgun (WGS) entry which is preliminary data.</text>
</comment>
<dbReference type="PATRIC" id="fig|888019.4.peg.1197"/>
<dbReference type="HOGENOM" id="CLU_3239113_0_0_11"/>
<organism evidence="1 2">
    <name type="scientific">Rothia aeria F0184</name>
    <dbReference type="NCBI Taxonomy" id="888019"/>
    <lineage>
        <taxon>Bacteria</taxon>
        <taxon>Bacillati</taxon>
        <taxon>Actinomycetota</taxon>
        <taxon>Actinomycetes</taxon>
        <taxon>Micrococcales</taxon>
        <taxon>Micrococcaceae</taxon>
        <taxon>Rothia</taxon>
    </lineage>
</organism>
<dbReference type="AlphaFoldDB" id="U7V3B5"/>
<proteinExistence type="predicted"/>
<protein>
    <submittedName>
        <fullName evidence="1">Uncharacterized protein</fullName>
    </submittedName>
</protein>
<reference evidence="1 2" key="1">
    <citation type="submission" date="2013-08" db="EMBL/GenBank/DDBJ databases">
        <authorList>
            <person name="Weinstock G."/>
            <person name="Sodergren E."/>
            <person name="Wylie T."/>
            <person name="Fulton L."/>
            <person name="Fulton R."/>
            <person name="Fronick C."/>
            <person name="O'Laughlin M."/>
            <person name="Godfrey J."/>
            <person name="Miner T."/>
            <person name="Herter B."/>
            <person name="Appelbaum E."/>
            <person name="Cordes M."/>
            <person name="Lek S."/>
            <person name="Wollam A."/>
            <person name="Pepin K.H."/>
            <person name="Palsikar V.B."/>
            <person name="Mitreva M."/>
            <person name="Wilson R.K."/>
        </authorList>
    </citation>
    <scope>NUCLEOTIDE SEQUENCE [LARGE SCALE GENOMIC DNA]</scope>
    <source>
        <strain evidence="1 2">F0184</strain>
    </source>
</reference>
<sequence length="43" mass="4943">MVAFFIGEKRFICMFYAGVQGRGETPAGAEKQGKSTGFWYRRY</sequence>
<evidence type="ECO:0000313" key="2">
    <source>
        <dbReference type="Proteomes" id="UP000017174"/>
    </source>
</evidence>
<name>U7V3B5_9MICC</name>